<comment type="caution">
    <text evidence="1">The sequence shown here is derived from an EMBL/GenBank/DDBJ whole genome shotgun (WGS) entry which is preliminary data.</text>
</comment>
<gene>
    <name evidence="1" type="ORF">ETD86_06130</name>
</gene>
<dbReference type="OrthoDB" id="3538528at2"/>
<reference evidence="1 2" key="1">
    <citation type="submission" date="2019-05" db="EMBL/GenBank/DDBJ databases">
        <title>Draft genome sequence of Nonomuraea turkmeniaca DSM 43926.</title>
        <authorList>
            <person name="Saricaoglu S."/>
            <person name="Isik K."/>
        </authorList>
    </citation>
    <scope>NUCLEOTIDE SEQUENCE [LARGE SCALE GENOMIC DNA]</scope>
    <source>
        <strain evidence="1 2">DSM 43926</strain>
    </source>
</reference>
<proteinExistence type="predicted"/>
<dbReference type="EMBL" id="VCKY01000014">
    <property type="protein sequence ID" value="TMR23906.1"/>
    <property type="molecule type" value="Genomic_DNA"/>
</dbReference>
<protein>
    <submittedName>
        <fullName evidence="1">Uncharacterized protein</fullName>
    </submittedName>
</protein>
<keyword evidence="2" id="KW-1185">Reference proteome</keyword>
<dbReference type="RefSeq" id="WP_138665119.1">
    <property type="nucleotide sequence ID" value="NZ_VCKY01000014.1"/>
</dbReference>
<name>A0A5S4FT26_9ACTN</name>
<organism evidence="1 2">
    <name type="scientific">Nonomuraea turkmeniaca</name>
    <dbReference type="NCBI Taxonomy" id="103838"/>
    <lineage>
        <taxon>Bacteria</taxon>
        <taxon>Bacillati</taxon>
        <taxon>Actinomycetota</taxon>
        <taxon>Actinomycetes</taxon>
        <taxon>Streptosporangiales</taxon>
        <taxon>Streptosporangiaceae</taxon>
        <taxon>Nonomuraea</taxon>
    </lineage>
</organism>
<evidence type="ECO:0000313" key="2">
    <source>
        <dbReference type="Proteomes" id="UP000309128"/>
    </source>
</evidence>
<accession>A0A5S4FT26</accession>
<dbReference type="AlphaFoldDB" id="A0A5S4FT26"/>
<sequence length="223" mass="24207">MALTRTSASADDLLGQPIPEEEAAAQNATLDRVLERLTAASVNAQLIKRLAIQCATKPSPSAERLWYPPQLVIYADAGWKVATVTIGPRSGSYMVELARVGADNDPQADRVEVVPADLPVRVALLVAQSAGGSRVMTTVAELEAKYGQTWEISTWLRGCAATRSKYSQHMYNQGLTYGFMARDLDELAAKAVAEEALEAELAERLNAAPERRALPRSAQPWRS</sequence>
<dbReference type="Proteomes" id="UP000309128">
    <property type="component" value="Unassembled WGS sequence"/>
</dbReference>
<evidence type="ECO:0000313" key="1">
    <source>
        <dbReference type="EMBL" id="TMR23906.1"/>
    </source>
</evidence>